<proteinExistence type="predicted"/>
<gene>
    <name evidence="1" type="ORF">Vadar_026807</name>
</gene>
<keyword evidence="2" id="KW-1185">Reference proteome</keyword>
<reference evidence="1 2" key="1">
    <citation type="journal article" date="2021" name="Hortic Res">
        <title>High-quality reference genome and annotation aids understanding of berry development for evergreen blueberry (Vaccinium darrowii).</title>
        <authorList>
            <person name="Yu J."/>
            <person name="Hulse-Kemp A.M."/>
            <person name="Babiker E."/>
            <person name="Staton M."/>
        </authorList>
    </citation>
    <scope>NUCLEOTIDE SEQUENCE [LARGE SCALE GENOMIC DNA]</scope>
    <source>
        <strain evidence="2">cv. NJ 8807/NJ 8810</strain>
        <tissue evidence="1">Young leaf</tissue>
    </source>
</reference>
<accession>A0ACB7YYS0</accession>
<evidence type="ECO:0000313" key="2">
    <source>
        <dbReference type="Proteomes" id="UP000828048"/>
    </source>
</evidence>
<dbReference type="EMBL" id="CM037153">
    <property type="protein sequence ID" value="KAH7858691.1"/>
    <property type="molecule type" value="Genomic_DNA"/>
</dbReference>
<comment type="caution">
    <text evidence="1">The sequence shown here is derived from an EMBL/GenBank/DDBJ whole genome shotgun (WGS) entry which is preliminary data.</text>
</comment>
<protein>
    <submittedName>
        <fullName evidence="1">Uncharacterized protein</fullName>
    </submittedName>
</protein>
<evidence type="ECO:0000313" key="1">
    <source>
        <dbReference type="EMBL" id="KAH7858691.1"/>
    </source>
</evidence>
<name>A0ACB7YYS0_9ERIC</name>
<organism evidence="1 2">
    <name type="scientific">Vaccinium darrowii</name>
    <dbReference type="NCBI Taxonomy" id="229202"/>
    <lineage>
        <taxon>Eukaryota</taxon>
        <taxon>Viridiplantae</taxon>
        <taxon>Streptophyta</taxon>
        <taxon>Embryophyta</taxon>
        <taxon>Tracheophyta</taxon>
        <taxon>Spermatophyta</taxon>
        <taxon>Magnoliopsida</taxon>
        <taxon>eudicotyledons</taxon>
        <taxon>Gunneridae</taxon>
        <taxon>Pentapetalae</taxon>
        <taxon>asterids</taxon>
        <taxon>Ericales</taxon>
        <taxon>Ericaceae</taxon>
        <taxon>Vaccinioideae</taxon>
        <taxon>Vaccinieae</taxon>
        <taxon>Vaccinium</taxon>
    </lineage>
</organism>
<sequence>MKIEKTKTKQNTLKLYSVFSPASTLFIFAGVAALILKALLSTLDFHKILFPVSVASQASSEVCIQNLLNLLYFLKKSSLNKNPKQNSVNPKTTGYSGPNPFDSDDELDYKTTRKPDRKTTSEPTLDTPNSSANPFDDSGGKQAASSSYSQYSSARNGYKNEFHDSGGIENQSVEELQNYAVYKSEETTKTVDSCLKIAVDMRENATRTMVNLHQQGEQLTRAHMVAADLDHDLSRGEKLLGSLGGLFSRTWKPKKTSPIMGPVIIRDDATHRRGNHLEQREKLGVGPTSKGQSNMRTPPPEPTNALQKVEVERAKQDDGLSDISNILGELKDMALDMGSEIDRQNEAMGHVQHDVEVLNTRVLGANRRARRLLGK</sequence>
<dbReference type="Proteomes" id="UP000828048">
    <property type="component" value="Chromosome 3"/>
</dbReference>